<dbReference type="InterPro" id="IPR009057">
    <property type="entry name" value="Homeodomain-like_sf"/>
</dbReference>
<feature type="region of interest" description="Disordered" evidence="2">
    <location>
        <begin position="1"/>
        <end position="24"/>
    </location>
</feature>
<dbReference type="Pfam" id="PF05225">
    <property type="entry name" value="HTH_psq"/>
    <property type="match status" value="1"/>
</dbReference>
<proteinExistence type="predicted"/>
<feature type="non-terminal residue" evidence="4">
    <location>
        <position position="663"/>
    </location>
</feature>
<sequence length="663" mass="75249">MWTSGQSSSEGTPNKEDDTKKPNKATVKQNALGEFVPGAVLVPNHAPLSQNPDKIIHAWAASGMSYQYQSGRHTSTAYPTQLRHEAASTGRPDYFDLHRYQSPVPQIIEQKLCNDFRNLSLRPSYIKKVEVNKLLIKELAECVCMPKKHKQWDPLSMVNAVKAVRNKEMGYLKASKVFNVPKGTVERYSKSDKNPEELVKLSIGRKPVFSKALENDLVKYALAMEQCFYGLRSGDMKRMAFQLAFRNKIPHPFNGVNKSAGKKWLKLFLKRHPQLSMRTPQGMSAARIKSFTPEKVSRFFDLYEPEYNKIRDPFQRVFNVDETGITIVQHKHSKVISLKGKKQISSLTSAERGKLITIITCVNASGVYIPPVIIFPRKNMKAELMLGAPAGAVAECHISGWVQTDIFTRWFKHFMKFAKPTATDPVLLVLDGHYSHTRNIELIDLAKENHVTIICLPPHSTNKMQPLDVAFMSPLKTYYAQEIENWLREKQLNVVSPYSIASIFGKAYNRAATMETSCSGFRKTGLVPLNRNIFRDYDFGVHTVTKNQTATQEHLSEEFYHQKTHLDNQCQNEIISLSTQDVNERTPSPPPANPPQIDYFSPFDICPLPKYKTAETKPNARAGKAAVITLTPYKKELQESLERRQVKKIPKKNISQQLNPEGK</sequence>
<reference evidence="4 5" key="1">
    <citation type="submission" date="2019-01" db="EMBL/GenBank/DDBJ databases">
        <authorList>
            <person name="Sayadi A."/>
        </authorList>
    </citation>
    <scope>NUCLEOTIDE SEQUENCE [LARGE SCALE GENOMIC DNA]</scope>
</reference>
<dbReference type="Pfam" id="PF03184">
    <property type="entry name" value="DDE_1"/>
    <property type="match status" value="1"/>
</dbReference>
<evidence type="ECO:0000313" key="4">
    <source>
        <dbReference type="EMBL" id="VEN44176.1"/>
    </source>
</evidence>
<organism evidence="4 5">
    <name type="scientific">Callosobruchus maculatus</name>
    <name type="common">Southern cowpea weevil</name>
    <name type="synonym">Pulse bruchid</name>
    <dbReference type="NCBI Taxonomy" id="64391"/>
    <lineage>
        <taxon>Eukaryota</taxon>
        <taxon>Metazoa</taxon>
        <taxon>Ecdysozoa</taxon>
        <taxon>Arthropoda</taxon>
        <taxon>Hexapoda</taxon>
        <taxon>Insecta</taxon>
        <taxon>Pterygota</taxon>
        <taxon>Neoptera</taxon>
        <taxon>Endopterygota</taxon>
        <taxon>Coleoptera</taxon>
        <taxon>Polyphaga</taxon>
        <taxon>Cucujiformia</taxon>
        <taxon>Chrysomeloidea</taxon>
        <taxon>Chrysomelidae</taxon>
        <taxon>Bruchinae</taxon>
        <taxon>Bruchini</taxon>
        <taxon>Callosobruchus</taxon>
    </lineage>
</organism>
<feature type="compositionally biased region" description="Polar residues" evidence="2">
    <location>
        <begin position="653"/>
        <end position="663"/>
    </location>
</feature>
<comment type="subcellular location">
    <subcellularLocation>
        <location evidence="1">Nucleus</location>
    </subcellularLocation>
</comment>
<evidence type="ECO:0000313" key="5">
    <source>
        <dbReference type="Proteomes" id="UP000410492"/>
    </source>
</evidence>
<dbReference type="Gene3D" id="1.10.10.60">
    <property type="entry name" value="Homeodomain-like"/>
    <property type="match status" value="1"/>
</dbReference>
<evidence type="ECO:0000259" key="3">
    <source>
        <dbReference type="PROSITE" id="PS50835"/>
    </source>
</evidence>
<feature type="region of interest" description="Disordered" evidence="2">
    <location>
        <begin position="641"/>
        <end position="663"/>
    </location>
</feature>
<dbReference type="GO" id="GO:0005634">
    <property type="term" value="C:nucleus"/>
    <property type="evidence" value="ECO:0007669"/>
    <property type="project" value="UniProtKB-SubCell"/>
</dbReference>
<dbReference type="InterPro" id="IPR050863">
    <property type="entry name" value="CenT-Element_Derived"/>
</dbReference>
<dbReference type="Proteomes" id="UP000410492">
    <property type="component" value="Unassembled WGS sequence"/>
</dbReference>
<accession>A0A653C8U5</accession>
<dbReference type="InterPro" id="IPR007889">
    <property type="entry name" value="HTH_Psq"/>
</dbReference>
<evidence type="ECO:0000256" key="2">
    <source>
        <dbReference type="SAM" id="MobiDB-lite"/>
    </source>
</evidence>
<keyword evidence="5" id="KW-1185">Reference proteome</keyword>
<gene>
    <name evidence="4" type="ORF">CALMAC_LOCUS7072</name>
</gene>
<dbReference type="AlphaFoldDB" id="A0A653C8U5"/>
<feature type="domain" description="Ig-like" evidence="3">
    <location>
        <begin position="370"/>
        <end position="470"/>
    </location>
</feature>
<dbReference type="PANTHER" id="PTHR19303:SF74">
    <property type="entry name" value="POGO TRANSPOSABLE ELEMENT WITH KRAB DOMAIN"/>
    <property type="match status" value="1"/>
</dbReference>
<dbReference type="Gene3D" id="3.30.420.10">
    <property type="entry name" value="Ribonuclease H-like superfamily/Ribonuclease H"/>
    <property type="match status" value="1"/>
</dbReference>
<dbReference type="SUPFAM" id="SSF46689">
    <property type="entry name" value="Homeodomain-like"/>
    <property type="match status" value="1"/>
</dbReference>
<dbReference type="GO" id="GO:0003677">
    <property type="term" value="F:DNA binding"/>
    <property type="evidence" value="ECO:0007669"/>
    <property type="project" value="InterPro"/>
</dbReference>
<feature type="compositionally biased region" description="Polar residues" evidence="2">
    <location>
        <begin position="1"/>
        <end position="12"/>
    </location>
</feature>
<dbReference type="InterPro" id="IPR036397">
    <property type="entry name" value="RNaseH_sf"/>
</dbReference>
<dbReference type="InterPro" id="IPR007110">
    <property type="entry name" value="Ig-like_dom"/>
</dbReference>
<dbReference type="PANTHER" id="PTHR19303">
    <property type="entry name" value="TRANSPOSON"/>
    <property type="match status" value="1"/>
</dbReference>
<name>A0A653C8U5_CALMS</name>
<dbReference type="EMBL" id="CAACVG010007210">
    <property type="protein sequence ID" value="VEN44176.1"/>
    <property type="molecule type" value="Genomic_DNA"/>
</dbReference>
<dbReference type="InterPro" id="IPR004875">
    <property type="entry name" value="DDE_SF_endonuclease_dom"/>
</dbReference>
<dbReference type="OrthoDB" id="6766063at2759"/>
<evidence type="ECO:0000256" key="1">
    <source>
        <dbReference type="ARBA" id="ARBA00004123"/>
    </source>
</evidence>
<protein>
    <recommendedName>
        <fullName evidence="3">Ig-like domain-containing protein</fullName>
    </recommendedName>
</protein>
<dbReference type="PROSITE" id="PS50835">
    <property type="entry name" value="IG_LIKE"/>
    <property type="match status" value="1"/>
</dbReference>